<dbReference type="AlphaFoldDB" id="A0AA41QFM2"/>
<dbReference type="GO" id="GO:0004016">
    <property type="term" value="F:adenylate cyclase activity"/>
    <property type="evidence" value="ECO:0007669"/>
    <property type="project" value="TreeGrafter"/>
</dbReference>
<dbReference type="GO" id="GO:0005737">
    <property type="term" value="C:cytoplasm"/>
    <property type="evidence" value="ECO:0007669"/>
    <property type="project" value="TreeGrafter"/>
</dbReference>
<dbReference type="InterPro" id="IPR027417">
    <property type="entry name" value="P-loop_NTPase"/>
</dbReference>
<proteinExistence type="predicted"/>
<keyword evidence="2" id="KW-0067">ATP-binding</keyword>
<dbReference type="SMART" id="SM00382">
    <property type="entry name" value="AAA"/>
    <property type="match status" value="1"/>
</dbReference>
<reference evidence="4" key="1">
    <citation type="submission" date="2022-01" db="EMBL/GenBank/DDBJ databases">
        <title>Antribacter sp. nov., isolated from Guizhou of China.</title>
        <authorList>
            <person name="Chengliang C."/>
            <person name="Ya Z."/>
        </authorList>
    </citation>
    <scope>NUCLEOTIDE SEQUENCE</scope>
    <source>
        <strain evidence="4">KLBMP 9083</strain>
    </source>
</reference>
<evidence type="ECO:0000256" key="1">
    <source>
        <dbReference type="ARBA" id="ARBA00022741"/>
    </source>
</evidence>
<dbReference type="Gene3D" id="3.40.50.300">
    <property type="entry name" value="P-loop containing nucleotide triphosphate hydrolases"/>
    <property type="match status" value="1"/>
</dbReference>
<dbReference type="RefSeq" id="WP_236089087.1">
    <property type="nucleotide sequence ID" value="NZ_JAKGSG010000029.1"/>
</dbReference>
<dbReference type="EMBL" id="JAKGSG010000029">
    <property type="protein sequence ID" value="MCF4121287.1"/>
    <property type="molecule type" value="Genomic_DNA"/>
</dbReference>
<name>A0AA41QFM2_9MICO</name>
<protein>
    <submittedName>
        <fullName evidence="4">AAA family ATPase</fullName>
    </submittedName>
</protein>
<dbReference type="SUPFAM" id="SSF48452">
    <property type="entry name" value="TPR-like"/>
    <property type="match status" value="1"/>
</dbReference>
<gene>
    <name evidence="4" type="ORF">L1785_09860</name>
</gene>
<dbReference type="Pfam" id="PF13191">
    <property type="entry name" value="AAA_16"/>
    <property type="match status" value="1"/>
</dbReference>
<dbReference type="PANTHER" id="PTHR16305">
    <property type="entry name" value="TESTICULAR SOLUBLE ADENYLYL CYCLASE"/>
    <property type="match status" value="1"/>
</dbReference>
<dbReference type="InterPro" id="IPR003593">
    <property type="entry name" value="AAA+_ATPase"/>
</dbReference>
<dbReference type="Gene3D" id="1.25.40.10">
    <property type="entry name" value="Tetratricopeptide repeat domain"/>
    <property type="match status" value="1"/>
</dbReference>
<keyword evidence="1" id="KW-0547">Nucleotide-binding</keyword>
<dbReference type="InterPro" id="IPR011990">
    <property type="entry name" value="TPR-like_helical_dom_sf"/>
</dbReference>
<comment type="caution">
    <text evidence="4">The sequence shown here is derived from an EMBL/GenBank/DDBJ whole genome shotgun (WGS) entry which is preliminary data.</text>
</comment>
<evidence type="ECO:0000259" key="3">
    <source>
        <dbReference type="SMART" id="SM00382"/>
    </source>
</evidence>
<organism evidence="4 5">
    <name type="scientific">Antribacter soli</name>
    <dbReference type="NCBI Taxonomy" id="2910976"/>
    <lineage>
        <taxon>Bacteria</taxon>
        <taxon>Bacillati</taxon>
        <taxon>Actinomycetota</taxon>
        <taxon>Actinomycetes</taxon>
        <taxon>Micrococcales</taxon>
        <taxon>Promicromonosporaceae</taxon>
        <taxon>Antribacter</taxon>
    </lineage>
</organism>
<dbReference type="PANTHER" id="PTHR16305:SF35">
    <property type="entry name" value="TRANSCRIPTIONAL ACTIVATOR DOMAIN"/>
    <property type="match status" value="1"/>
</dbReference>
<feature type="domain" description="AAA+ ATPase" evidence="3">
    <location>
        <begin position="34"/>
        <end position="323"/>
    </location>
</feature>
<evidence type="ECO:0000256" key="2">
    <source>
        <dbReference type="ARBA" id="ARBA00022840"/>
    </source>
</evidence>
<sequence length="914" mass="98330">MPIGLAGGVENFVDRVEHLAELRELLDDVTAGGGGRALVIDGVTGMGKSTLLRRFVSETEQVRPPGACRVVLVRCQPVIGSGLSYGLAIDLLQSLGKVRSPHPGGLFRKAGIIAARGAVAAAPEALSALVPGLGAVFTLGAEVTKASLAAGSIPADSLQPFQHAAAERIVDAVLDAVRSGPPVVLLVDDVQDCDLSSLLVLERLLRRLSDRPLAVVLSHCSDGVRSSSAGSPVEPLIRAWAREGLVRRRTMGGLPRDAVDDLVRLVRDDATPDLGAELHELTSGHAVFLSLCLAEWDPARRGIVLPEDLRHLADDRLDRLRDDERDLVLIAAAQGEAFLSRHVADVKGVPHDDVADTLARVARAGTLIRPADDEPPGWVDADDLRGADCYRFEHRALWQMVYEQLSPHQRRSRHAGFARALTYRPLREMPLPRRLEIARHLRLAGPDFAAETAQAHYDLAVDAATGGQVGEVALSGLSLSEAEQHCLEAITAIRRLPAGDESRDRRLIEAAELLLSLTEVRWRGRHLDAAGLDIDALAAEAESAAARCGDASLRIRTTLLRGKTLLATSGLTPSLEKLGEAVLMAEEHGDPVALFVARVEYGRQLSKRRLADGHAQLREAEAIYENARLAEHDGPLVRHARNLGEMQLGISLYDTGDLGEALARLRRCVERLHDEPLQAELPIALNYYAQVLASLGSYQEAEAVLREAVAIETARGGESGWRAYNKAMLARLLAENGTAQEALELVADAWAETERTWLANLVPIVRNLYAETLLLAAAGSDELLLQADRLAVATIAETLQSGMVRSEIAAHSLRGRIHAERGDVAGAGEHARTAVRLLTEVGDMPALWTEEVLYYAAVALAADGEDDEAEHLLARARREVARKAATILDDALRTQFLTDVVLNAAIGGAGGGTR</sequence>
<evidence type="ECO:0000313" key="5">
    <source>
        <dbReference type="Proteomes" id="UP001165405"/>
    </source>
</evidence>
<keyword evidence="5" id="KW-1185">Reference proteome</keyword>
<accession>A0AA41QFM2</accession>
<evidence type="ECO:0000313" key="4">
    <source>
        <dbReference type="EMBL" id="MCF4121287.1"/>
    </source>
</evidence>
<dbReference type="InterPro" id="IPR041664">
    <property type="entry name" value="AAA_16"/>
</dbReference>
<dbReference type="SUPFAM" id="SSF52540">
    <property type="entry name" value="P-loop containing nucleoside triphosphate hydrolases"/>
    <property type="match status" value="1"/>
</dbReference>
<dbReference type="Proteomes" id="UP001165405">
    <property type="component" value="Unassembled WGS sequence"/>
</dbReference>
<dbReference type="GO" id="GO:0005524">
    <property type="term" value="F:ATP binding"/>
    <property type="evidence" value="ECO:0007669"/>
    <property type="project" value="UniProtKB-KW"/>
</dbReference>